<gene>
    <name evidence="2" type="ORF">HNE05_08565</name>
</gene>
<dbReference type="GO" id="GO:0003677">
    <property type="term" value="F:DNA binding"/>
    <property type="evidence" value="ECO:0007669"/>
    <property type="project" value="UniProtKB-KW"/>
</dbReference>
<reference evidence="2" key="1">
    <citation type="submission" date="2020-07" db="EMBL/GenBank/DDBJ databases">
        <title>Nitrate ammonifying Pseudomonas campi sp. nov. isolated from German agricultural grassland.</title>
        <authorList>
            <person name="Timsy T."/>
            <person name="Ulrich A."/>
            <person name="Spanner T."/>
            <person name="Foesel B."/>
            <person name="Kolb S."/>
            <person name="Horn M.A."/>
            <person name="Behrendt U."/>
        </authorList>
    </citation>
    <scope>NUCLEOTIDE SEQUENCE</scope>
    <source>
        <strain evidence="2">S1-A32-2</strain>
    </source>
</reference>
<keyword evidence="2" id="KW-0238">DNA-binding</keyword>
<dbReference type="EMBL" id="CP053697">
    <property type="protein sequence ID" value="QKE63413.1"/>
    <property type="molecule type" value="Genomic_DNA"/>
</dbReference>
<protein>
    <submittedName>
        <fullName evidence="2">DNA-binding domain-containing protein</fullName>
    </submittedName>
</protein>
<dbReference type="InterPro" id="IPR018640">
    <property type="entry name" value="DUF2063"/>
</dbReference>
<sequence>MNAADQAVFAQALDRPEATIPWQLGNLPEQRFAQRFNMLRNTVHAGRIEALRQVYPAVERLLGADYFTALAALFSSQHPPSSAVLHEYGAHLAVFIEQFPPLADWPFLADVARLEWARLHAFHAADALPLQLDGLGEEALHRLLDLRLQWHPSVTLLRSTYPLWSLWFAAELPHADWPGENVLVWRQGLQLMTRKVDDSSADLLEQLRHRRSFSEAALVLQAQMDMAQLCARFSMFLSWQIFSASER</sequence>
<proteinExistence type="predicted"/>
<feature type="domain" description="Putative DNA-binding" evidence="1">
    <location>
        <begin position="6"/>
        <end position="96"/>
    </location>
</feature>
<dbReference type="AlphaFoldDB" id="A0A6M8FB62"/>
<evidence type="ECO:0000259" key="1">
    <source>
        <dbReference type="Pfam" id="PF09836"/>
    </source>
</evidence>
<dbReference type="Gene3D" id="1.10.150.690">
    <property type="entry name" value="DUF2063"/>
    <property type="match status" value="1"/>
</dbReference>
<evidence type="ECO:0000313" key="2">
    <source>
        <dbReference type="EMBL" id="QKE63413.1"/>
    </source>
</evidence>
<dbReference type="KEGG" id="pcam:HNE05_08565"/>
<dbReference type="Proteomes" id="UP000501379">
    <property type="component" value="Chromosome"/>
</dbReference>
<accession>A0A6M8FB62</accession>
<dbReference type="InterPro" id="IPR044922">
    <property type="entry name" value="DUF2063_N_sf"/>
</dbReference>
<keyword evidence="3" id="KW-1185">Reference proteome</keyword>
<name>A0A6M8FB62_9GAMM</name>
<evidence type="ECO:0000313" key="3">
    <source>
        <dbReference type="Proteomes" id="UP000501379"/>
    </source>
</evidence>
<dbReference type="Pfam" id="PF09836">
    <property type="entry name" value="DUF2063"/>
    <property type="match status" value="1"/>
</dbReference>
<organism evidence="2 3">
    <name type="scientific">Aquipseudomonas campi</name>
    <dbReference type="NCBI Taxonomy" id="2731681"/>
    <lineage>
        <taxon>Bacteria</taxon>
        <taxon>Pseudomonadati</taxon>
        <taxon>Pseudomonadota</taxon>
        <taxon>Gammaproteobacteria</taxon>
        <taxon>Pseudomonadales</taxon>
        <taxon>Pseudomonadaceae</taxon>
        <taxon>Aquipseudomonas</taxon>
    </lineage>
</organism>
<dbReference type="RefSeq" id="WP_173206919.1">
    <property type="nucleotide sequence ID" value="NZ_CP053697.2"/>
</dbReference>